<dbReference type="Pfam" id="PF06685">
    <property type="entry name" value="DUF1186"/>
    <property type="match status" value="1"/>
</dbReference>
<dbReference type="AlphaFoldDB" id="A0A1Z4V692"/>
<name>A0A1Z4V692_9CYAN</name>
<accession>A0A1Z4V692</accession>
<gene>
    <name evidence="2" type="ORF">NIES806_32790</name>
</gene>
<reference evidence="2 3" key="1">
    <citation type="submission" date="2017-06" db="EMBL/GenBank/DDBJ databases">
        <title>Genome sequencing of cyanobaciteial culture collection at National Institute for Environmental Studies (NIES).</title>
        <authorList>
            <person name="Hirose Y."/>
            <person name="Shimura Y."/>
            <person name="Fujisawa T."/>
            <person name="Nakamura Y."/>
            <person name="Kawachi M."/>
        </authorList>
    </citation>
    <scope>NUCLEOTIDE SEQUENCE [LARGE SCALE GENOMIC DNA]</scope>
    <source>
        <strain evidence="2 3">NIES-806</strain>
    </source>
</reference>
<evidence type="ECO:0000313" key="3">
    <source>
        <dbReference type="Proteomes" id="UP000218702"/>
    </source>
</evidence>
<proteinExistence type="predicted"/>
<dbReference type="EMBL" id="AP018316">
    <property type="protein sequence ID" value="BAZ87061.1"/>
    <property type="molecule type" value="Genomic_DNA"/>
</dbReference>
<dbReference type="OrthoDB" id="18359at2"/>
<feature type="compositionally biased region" description="Basic residues" evidence="1">
    <location>
        <begin position="300"/>
        <end position="319"/>
    </location>
</feature>
<feature type="region of interest" description="Disordered" evidence="1">
    <location>
        <begin position="287"/>
        <end position="319"/>
    </location>
</feature>
<dbReference type="InterPro" id="IPR010602">
    <property type="entry name" value="DUF1186"/>
</dbReference>
<feature type="compositionally biased region" description="Basic and acidic residues" evidence="1">
    <location>
        <begin position="287"/>
        <end position="299"/>
    </location>
</feature>
<dbReference type="KEGG" id="dcm:NIES806_32790"/>
<dbReference type="Proteomes" id="UP000218702">
    <property type="component" value="Chromosome"/>
</dbReference>
<protein>
    <recommendedName>
        <fullName evidence="4">DUF1186 domain-containing protein</fullName>
    </recommendedName>
</protein>
<evidence type="ECO:0000313" key="2">
    <source>
        <dbReference type="EMBL" id="BAZ87061.1"/>
    </source>
</evidence>
<evidence type="ECO:0008006" key="4">
    <source>
        <dbReference type="Google" id="ProtNLM"/>
    </source>
</evidence>
<keyword evidence="3" id="KW-1185">Reference proteome</keyword>
<evidence type="ECO:0000256" key="1">
    <source>
        <dbReference type="SAM" id="MobiDB-lite"/>
    </source>
</evidence>
<organism evidence="2 3">
    <name type="scientific">Dolichospermum compactum NIES-806</name>
    <dbReference type="NCBI Taxonomy" id="1973481"/>
    <lineage>
        <taxon>Bacteria</taxon>
        <taxon>Bacillati</taxon>
        <taxon>Cyanobacteriota</taxon>
        <taxon>Cyanophyceae</taxon>
        <taxon>Nostocales</taxon>
        <taxon>Aphanizomenonaceae</taxon>
        <taxon>Dolichospermum</taxon>
        <taxon>Dolichospermum compactum</taxon>
    </lineage>
</organism>
<sequence length="319" mass="36818">MQLEEILSELENNTGVFPRLAVERAIAEQEAITPLLLATLEECKNNLEELLEEEAYILHLYALYLLAQFREAKAYPLIIDFFSIPGDITLDFTGDVVTEDLPRILACVCHGNIEPIKQLIENQEANEYVRDAALQSLVVLVVQGILPREQVIQYYDELFSTKFANEPADSFVWTHLVVNSTDICPIELKHHIDKLYEQDVIDRWFISQKNVHDAIEMGVEAALAKLQKKQRYSWIDDTVSEMECWACFRANTDNKRDMSSLLKNFKSSNKNYVSPIALERVDGFSRTNIDKDKDKDKAKANKKKKMQKESRKKNRSQKK</sequence>
<dbReference type="RefSeq" id="WP_096668893.1">
    <property type="nucleotide sequence ID" value="NZ_AP018316.1"/>
</dbReference>